<accession>A0A914IA49</accession>
<organism evidence="1 2">
    <name type="scientific">Globodera rostochiensis</name>
    <name type="common">Golden nematode worm</name>
    <name type="synonym">Heterodera rostochiensis</name>
    <dbReference type="NCBI Taxonomy" id="31243"/>
    <lineage>
        <taxon>Eukaryota</taxon>
        <taxon>Metazoa</taxon>
        <taxon>Ecdysozoa</taxon>
        <taxon>Nematoda</taxon>
        <taxon>Chromadorea</taxon>
        <taxon>Rhabditida</taxon>
        <taxon>Tylenchina</taxon>
        <taxon>Tylenchomorpha</taxon>
        <taxon>Tylenchoidea</taxon>
        <taxon>Heteroderidae</taxon>
        <taxon>Heteroderinae</taxon>
        <taxon>Globodera</taxon>
    </lineage>
</organism>
<dbReference type="WBParaSite" id="Gr19_v10_g8910.t3">
    <property type="protein sequence ID" value="Gr19_v10_g8910.t3"/>
    <property type="gene ID" value="Gr19_v10_g8910"/>
</dbReference>
<evidence type="ECO:0000313" key="2">
    <source>
        <dbReference type="WBParaSite" id="Gr19_v10_g8910.t3"/>
    </source>
</evidence>
<keyword evidence="1" id="KW-1185">Reference proteome</keyword>
<dbReference type="AlphaFoldDB" id="A0A914IA49"/>
<sequence>MIWFIRFVGLPNGPESIIRMKLWGMSLLGCSLWSKCIWRKWRPLFRKNKQNNYALTDDCASVYASAH</sequence>
<proteinExistence type="predicted"/>
<dbReference type="Proteomes" id="UP000887572">
    <property type="component" value="Unplaced"/>
</dbReference>
<evidence type="ECO:0000313" key="1">
    <source>
        <dbReference type="Proteomes" id="UP000887572"/>
    </source>
</evidence>
<protein>
    <submittedName>
        <fullName evidence="2">DEP domain-containing protein</fullName>
    </submittedName>
</protein>
<name>A0A914IA49_GLORO</name>
<reference evidence="2" key="1">
    <citation type="submission" date="2022-11" db="UniProtKB">
        <authorList>
            <consortium name="WormBaseParasite"/>
        </authorList>
    </citation>
    <scope>IDENTIFICATION</scope>
</reference>